<dbReference type="GO" id="GO:0060097">
    <property type="term" value="P:cytoskeletal rearrangement involved in phagocytosis, engulfment"/>
    <property type="evidence" value="ECO:0007669"/>
    <property type="project" value="TreeGrafter"/>
</dbReference>
<dbReference type="Ensembl" id="ENSATET00000013932.3">
    <property type="protein sequence ID" value="ENSATEP00000013714.3"/>
    <property type="gene ID" value="ENSATEG00000009567.3"/>
</dbReference>
<feature type="compositionally biased region" description="Basic and acidic residues" evidence="1">
    <location>
        <begin position="219"/>
        <end position="228"/>
    </location>
</feature>
<dbReference type="GO" id="GO:0001786">
    <property type="term" value="F:phosphatidylserine binding"/>
    <property type="evidence" value="ECO:0007669"/>
    <property type="project" value="TreeGrafter"/>
</dbReference>
<dbReference type="InParanoid" id="A0A3Q1I236"/>
<dbReference type="InterPro" id="IPR013106">
    <property type="entry name" value="Ig_V-set"/>
</dbReference>
<dbReference type="RefSeq" id="XP_026213343.1">
    <property type="nucleotide sequence ID" value="XM_026357558.1"/>
</dbReference>
<feature type="region of interest" description="Disordered" evidence="1">
    <location>
        <begin position="218"/>
        <end position="237"/>
    </location>
</feature>
<dbReference type="PANTHER" id="PTHR46608:SF3">
    <property type="entry name" value="T-CELL IMMUNOGLOBULIN AND MUCIN DOMAIN-CONTAINING PROTEIN 4"/>
    <property type="match status" value="1"/>
</dbReference>
<evidence type="ECO:0000259" key="4">
    <source>
        <dbReference type="PROSITE" id="PS50835"/>
    </source>
</evidence>
<dbReference type="InterPro" id="IPR036179">
    <property type="entry name" value="Ig-like_dom_sf"/>
</dbReference>
<dbReference type="InterPro" id="IPR013783">
    <property type="entry name" value="Ig-like_fold"/>
</dbReference>
<organism evidence="5 6">
    <name type="scientific">Anabas testudineus</name>
    <name type="common">Climbing perch</name>
    <name type="synonym">Anthias testudineus</name>
    <dbReference type="NCBI Taxonomy" id="64144"/>
    <lineage>
        <taxon>Eukaryota</taxon>
        <taxon>Metazoa</taxon>
        <taxon>Chordata</taxon>
        <taxon>Craniata</taxon>
        <taxon>Vertebrata</taxon>
        <taxon>Euteleostomi</taxon>
        <taxon>Actinopterygii</taxon>
        <taxon>Neopterygii</taxon>
        <taxon>Teleostei</taxon>
        <taxon>Neoteleostei</taxon>
        <taxon>Acanthomorphata</taxon>
        <taxon>Anabantaria</taxon>
        <taxon>Anabantiformes</taxon>
        <taxon>Anabantoidei</taxon>
        <taxon>Anabantidae</taxon>
        <taxon>Anabas</taxon>
    </lineage>
</organism>
<evidence type="ECO:0000313" key="6">
    <source>
        <dbReference type="Proteomes" id="UP000265040"/>
    </source>
</evidence>
<evidence type="ECO:0000256" key="1">
    <source>
        <dbReference type="SAM" id="MobiDB-lite"/>
    </source>
</evidence>
<dbReference type="STRING" id="64144.ENSATEP00000013714"/>
<name>A0A3Q1I236_ANATE</name>
<protein>
    <recommendedName>
        <fullName evidence="4">Ig-like domain-containing protein</fullName>
    </recommendedName>
</protein>
<feature type="region of interest" description="Disordered" evidence="1">
    <location>
        <begin position="132"/>
        <end position="170"/>
    </location>
</feature>
<keyword evidence="3" id="KW-0732">Signal</keyword>
<feature type="transmembrane region" description="Helical" evidence="2">
    <location>
        <begin position="196"/>
        <end position="216"/>
    </location>
</feature>
<evidence type="ECO:0000313" key="5">
    <source>
        <dbReference type="Ensembl" id="ENSATEP00000013714.3"/>
    </source>
</evidence>
<feature type="compositionally biased region" description="Polar residues" evidence="1">
    <location>
        <begin position="141"/>
        <end position="158"/>
    </location>
</feature>
<dbReference type="GeneID" id="113160342"/>
<feature type="domain" description="Ig-like" evidence="4">
    <location>
        <begin position="33"/>
        <end position="122"/>
    </location>
</feature>
<dbReference type="GeneTree" id="ENSGT00940000170476"/>
<proteinExistence type="predicted"/>
<feature type="chain" id="PRO_5043893308" description="Ig-like domain-containing protein" evidence="3">
    <location>
        <begin position="23"/>
        <end position="237"/>
    </location>
</feature>
<dbReference type="FunCoup" id="A0A3Q1I236">
    <property type="interactions" value="1"/>
</dbReference>
<dbReference type="InterPro" id="IPR003599">
    <property type="entry name" value="Ig_sub"/>
</dbReference>
<evidence type="ECO:0000256" key="3">
    <source>
        <dbReference type="SAM" id="SignalP"/>
    </source>
</evidence>
<dbReference type="InterPro" id="IPR007110">
    <property type="entry name" value="Ig-like_dom"/>
</dbReference>
<dbReference type="Gene3D" id="2.60.40.10">
    <property type="entry name" value="Immunoglobulins"/>
    <property type="match status" value="1"/>
</dbReference>
<keyword evidence="2" id="KW-1133">Transmembrane helix</keyword>
<dbReference type="AlphaFoldDB" id="A0A3Q1I236"/>
<reference evidence="5" key="3">
    <citation type="submission" date="2025-09" db="UniProtKB">
        <authorList>
            <consortium name="Ensembl"/>
        </authorList>
    </citation>
    <scope>IDENTIFICATION</scope>
</reference>
<reference evidence="5" key="2">
    <citation type="submission" date="2025-08" db="UniProtKB">
        <authorList>
            <consortium name="Ensembl"/>
        </authorList>
    </citation>
    <scope>IDENTIFICATION</scope>
</reference>
<accession>A0A3Q1I236</accession>
<dbReference type="PANTHER" id="PTHR46608">
    <property type="entry name" value="T-CELL IMMUNOGLOBULIN AND MUCIN DOMAIN-CONTAINING PROTEIN 4"/>
    <property type="match status" value="1"/>
</dbReference>
<reference evidence="5" key="1">
    <citation type="submission" date="2021-04" db="EMBL/GenBank/DDBJ databases">
        <authorList>
            <consortium name="Wellcome Sanger Institute Data Sharing"/>
        </authorList>
    </citation>
    <scope>NUCLEOTIDE SEQUENCE [LARGE SCALE GENOMIC DNA]</scope>
</reference>
<dbReference type="PROSITE" id="PS50835">
    <property type="entry name" value="IG_LIKE"/>
    <property type="match status" value="1"/>
</dbReference>
<keyword evidence="6" id="KW-1185">Reference proteome</keyword>
<dbReference type="GO" id="GO:0043277">
    <property type="term" value="P:apoptotic cell clearance"/>
    <property type="evidence" value="ECO:0007669"/>
    <property type="project" value="TreeGrafter"/>
</dbReference>
<dbReference type="SUPFAM" id="SSF48726">
    <property type="entry name" value="Immunoglobulin"/>
    <property type="match status" value="1"/>
</dbReference>
<dbReference type="Proteomes" id="UP000265040">
    <property type="component" value="Chromosome 10"/>
</dbReference>
<evidence type="ECO:0000256" key="2">
    <source>
        <dbReference type="SAM" id="Phobius"/>
    </source>
</evidence>
<dbReference type="Pfam" id="PF07686">
    <property type="entry name" value="V-set"/>
    <property type="match status" value="1"/>
</dbReference>
<keyword evidence="2" id="KW-0812">Transmembrane</keyword>
<dbReference type="SMART" id="SM00409">
    <property type="entry name" value="IG"/>
    <property type="match status" value="1"/>
</dbReference>
<sequence length="237" mass="25859">MLLLLQLCFTSVYVLTVHVAAAVTTEAVVGVAGRTVTLPCRLEAANRRGVEVCWGRGEPSLFTCHNAVISATQEKISYKRSNRYSVSSSSLNILNSGPADSGFYHCRVQLPGLFNDQTSTVHLIIISPRSVASSSEESNQDTENQSSPHATASYSIRDQTQDRGSDVSTTGPVVAQVQSPVQQQVNSLQLFIGNTLRLSFIIFIPVLLLSAAHRVWTKQRSDTDRTMDQSEEENSSV</sequence>
<keyword evidence="2" id="KW-0472">Membrane</keyword>
<feature type="signal peptide" evidence="3">
    <location>
        <begin position="1"/>
        <end position="22"/>
    </location>
</feature>